<comment type="domain">
    <text evidence="14">Outer capsid protein VP4: The VP4 spike is divided into a foot, a stalk and body, and a head.</text>
</comment>
<reference evidence="15 16" key="1">
    <citation type="submission" date="2015-02" db="EMBL/GenBank/DDBJ databases">
        <authorList>
            <person name="Das S.R."/>
            <person name="Halpin R.A."/>
            <person name="Stucker K.M."/>
            <person name="Akopov A."/>
            <person name="Fedorova N."/>
            <person name="Puri V."/>
            <person name="Stockwell T."/>
            <person name="Amedeo P."/>
            <person name="Katzel D."/>
            <person name="Schobel S."/>
            <person name="Shrivastava S."/>
            <person name="Nyaga M.M."/>
            <person name="Magagula N.B."/>
            <person name="Peenze I."/>
            <person name="Seheri M.L."/>
            <person name="Mwenda J."/>
            <person name="Wentworth D.E."/>
            <person name="Mphahlele J."/>
        </authorList>
    </citation>
    <scope>NUCLEOTIDE SEQUENCE [LARGE SCALE GENOMIC DNA]</scope>
    <source>
        <strain evidence="15 16">RVB/Human-wt/SEN/MRC-DPRU4680/2010/GXP[X]</strain>
    </source>
</reference>
<name>A0A0D5Z7S5_9REOV</name>
<organism evidence="15 16">
    <name type="scientific">Rotavirus B</name>
    <dbReference type="NCBI Taxonomy" id="28876"/>
    <lineage>
        <taxon>Viruses</taxon>
        <taxon>Riboviria</taxon>
        <taxon>Orthornavirae</taxon>
        <taxon>Duplornaviricota</taxon>
        <taxon>Resentoviricetes</taxon>
        <taxon>Reovirales</taxon>
        <taxon>Sedoreoviridae</taxon>
        <taxon>Rotavirus</taxon>
        <taxon>Rotavirus betagastroenteritidis</taxon>
    </lineage>
</organism>
<evidence type="ECO:0000256" key="3">
    <source>
        <dbReference type="ARBA" id="ARBA00022561"/>
    </source>
</evidence>
<keyword evidence="1 14" id="KW-1032">Host cell membrane</keyword>
<dbReference type="Proteomes" id="UP000246455">
    <property type="component" value="Genome"/>
</dbReference>
<evidence type="ECO:0000313" key="15">
    <source>
        <dbReference type="EMBL" id="AKA40850.1"/>
    </source>
</evidence>
<keyword evidence="3 14" id="KW-0167">Capsid protein</keyword>
<dbReference type="GO" id="GO:0044172">
    <property type="term" value="C:host cell endoplasmic reticulum-Golgi intermediate compartment"/>
    <property type="evidence" value="ECO:0007669"/>
    <property type="project" value="UniProtKB-SubCell"/>
</dbReference>
<gene>
    <name evidence="15" type="primary">VP4</name>
    <name evidence="15" type="ORF">NC78_46697gpVP4</name>
</gene>
<keyword evidence="14" id="KW-0165">Cleavage on pair of basic residues</keyword>
<evidence type="ECO:0000313" key="16">
    <source>
        <dbReference type="Proteomes" id="UP000246455"/>
    </source>
</evidence>
<keyword evidence="2 14" id="KW-0348">Hemagglutinin</keyword>
<protein>
    <recommendedName>
        <fullName evidence="14">Outer capsid protein VP4</fullName>
    </recommendedName>
    <alternativeName>
        <fullName evidence="14">Hemagglutinin</fullName>
    </alternativeName>
</protein>
<dbReference type="GO" id="GO:0044168">
    <property type="term" value="C:host cell rough endoplasmic reticulum"/>
    <property type="evidence" value="ECO:0007669"/>
    <property type="project" value="UniProtKB-SubCell"/>
</dbReference>
<dbReference type="GO" id="GO:0039665">
    <property type="term" value="P:permeabilization of host organelle membrane involved in viral entry into host cell"/>
    <property type="evidence" value="ECO:0007669"/>
    <property type="project" value="UniProtKB-UniRule"/>
</dbReference>
<keyword evidence="4 14" id="KW-0945">Host-virus interaction</keyword>
<evidence type="ECO:0000256" key="2">
    <source>
        <dbReference type="ARBA" id="ARBA00022546"/>
    </source>
</evidence>
<accession>A0A0D5Z7S5</accession>
<keyword evidence="9 14" id="KW-0946">Virion</keyword>
<keyword evidence="11 14" id="KW-0472">Membrane</keyword>
<keyword evidence="12 14" id="KW-1038">Host endoplasmic reticulum</keyword>
<keyword evidence="10 14" id="KW-1043">Host membrane</keyword>
<comment type="function">
    <text evidence="14">Outer capsid protein VP4: Spike-forming protein that mediates virion attachment to the host epithelial cell receptors and plays a major role in cell penetration, determination of host range restriction and virulence. Rotavirus attachment and entry into the host cell probably involves multiple sequential contacts between the outer capsid proteins VP4 and VP7, and the cell receptors. It is subsequently lost, together with VP7, following virus entry into the host cell. Following entry into the host cell, low intracellular or intravesicular Ca(2+) concentration probably causes the calcium-stabilized VP7 trimers to dissociate from the virion. This step is probably necessary for the membrane-disrupting entry step and the release of VP4, which is locked onto the virion by VP7.</text>
</comment>
<evidence type="ECO:0000256" key="14">
    <source>
        <dbReference type="HAMAP-Rule" id="MF_04125"/>
    </source>
</evidence>
<evidence type="ECO:0000256" key="1">
    <source>
        <dbReference type="ARBA" id="ARBA00022511"/>
    </source>
</evidence>
<evidence type="ECO:0000256" key="6">
    <source>
        <dbReference type="ARBA" id="ARBA00022648"/>
    </source>
</evidence>
<keyword evidence="13 14" id="KW-1160">Virus entry into host cell</keyword>
<dbReference type="EMBL" id="KP753137">
    <property type="protein sequence ID" value="AKA40850.1"/>
    <property type="molecule type" value="Genomic_RNA"/>
</dbReference>
<evidence type="ECO:0000256" key="9">
    <source>
        <dbReference type="ARBA" id="ARBA00022844"/>
    </source>
</evidence>
<dbReference type="GO" id="GO:0019062">
    <property type="term" value="P:virion attachment to host cell"/>
    <property type="evidence" value="ECO:0007669"/>
    <property type="project" value="UniProtKB-UniRule"/>
</dbReference>
<feature type="chain" id="PRO_5023296397" description="Outer capsid protein VP4" evidence="14">
    <location>
        <begin position="1"/>
        <end position="750"/>
    </location>
</feature>
<comment type="PTM">
    <text evidence="14">Outer capsid protein VP4: Proteolytic cleavage by trypsin results in activation of VP4 functions and greatly increases infectivity. The penetration into the host cell is dependent on trypsin treatment of VP4. It produces two peptides, VP5* and VP8* that remain associated with the virion. Cleavage of VP4 by trypsin probably occurs in vivo in the lumen of the intestine prior to infection of enterocytes. Trypsin seems to be incorporated into the three-layered viral particles but remains inactive as long as the viral outer capsid is intact and would only be activated upon the solubilization of the latter.</text>
</comment>
<evidence type="ECO:0000256" key="11">
    <source>
        <dbReference type="ARBA" id="ARBA00023136"/>
    </source>
</evidence>
<comment type="subcellular location">
    <molecule>Outer capsid protein VP4</molecule>
    <subcellularLocation>
        <location evidence="14">Virion</location>
    </subcellularLocation>
    <subcellularLocation>
        <location evidence="14">Host rough endoplasmic reticulum</location>
    </subcellularLocation>
    <subcellularLocation>
        <location evidence="14">Host cell membrane</location>
    </subcellularLocation>
    <subcellularLocation>
        <location evidence="14">Host endoplasmic reticulum-Golgi intermediate compartment</location>
    </subcellularLocation>
    <text evidence="14">The outer layer contains 180 copies of VP4, grouped as 60 dimers. Immature double-layered particles assembled in the cytoplasm bud across the membrane of the endoplasmic reticulum, acquiring during this process a transient lipid membrane that is modified with the ER resident viral glycoproteins NSP4 and VP7; these enveloped particles also contain VP4. As the particles move towards the interior of the ER cisternae, the transient lipid membrane and the non-structural protein NSP4 are lost, while the virus surface proteins VP4 and VP7 rearrange to form the outermost virus protein layer, yielding mature infectious triple-layered particles.</text>
</comment>
<keyword evidence="7 14" id="KW-1152">Outer capsid protein</keyword>
<dbReference type="GO" id="GO:0039624">
    <property type="term" value="C:viral outer capsid"/>
    <property type="evidence" value="ECO:0007669"/>
    <property type="project" value="UniProtKB-UniRule"/>
</dbReference>
<evidence type="ECO:0000256" key="5">
    <source>
        <dbReference type="ARBA" id="ARBA00022595"/>
    </source>
</evidence>
<proteinExistence type="inferred from homology"/>
<evidence type="ECO:0000256" key="12">
    <source>
        <dbReference type="ARBA" id="ARBA00023184"/>
    </source>
</evidence>
<dbReference type="GO" id="GO:0020002">
    <property type="term" value="C:host cell plasma membrane"/>
    <property type="evidence" value="ECO:0007669"/>
    <property type="project" value="UniProtKB-SubCell"/>
</dbReference>
<comment type="similarity">
    <text evidence="14">Belongs to the rotavirus VP4 family.</text>
</comment>
<dbReference type="HAMAP" id="MF_04125">
    <property type="entry name" value="Rota_VP4"/>
    <property type="match status" value="1"/>
</dbReference>
<keyword evidence="5 14" id="KW-1162">Viral penetration into host cytoplasm</keyword>
<evidence type="ECO:0000256" key="4">
    <source>
        <dbReference type="ARBA" id="ARBA00022581"/>
    </source>
</evidence>
<dbReference type="InterPro" id="IPR038017">
    <property type="entry name" value="Rota_VP4_MID_sf"/>
</dbReference>
<evidence type="ECO:0000256" key="8">
    <source>
        <dbReference type="ARBA" id="ARBA00022804"/>
    </source>
</evidence>
<evidence type="ECO:0000256" key="13">
    <source>
        <dbReference type="ARBA" id="ARBA00023296"/>
    </source>
</evidence>
<evidence type="ECO:0000256" key="10">
    <source>
        <dbReference type="ARBA" id="ARBA00022870"/>
    </source>
</evidence>
<dbReference type="SUPFAM" id="SSF111379">
    <property type="entry name" value="VP4 membrane interaction domain"/>
    <property type="match status" value="1"/>
</dbReference>
<dbReference type="InterPro" id="IPR042546">
    <property type="entry name" value="Rota_A_VP4"/>
</dbReference>
<sequence>MLTYLRREWQSFGETVTIKNTFNAQEDSSQSMRKDDDRPVKTKDRYCYKAELNRSKYYHDVQGFSLGQSDLHIDPTQFIMYSGTISNGISYVNQAPSCGTVLSLKFTPGNSSLIENLHIEPYKVEVLKIEHVGDVSRATLLSDIVSLSTAQKKLLLYGFTQSGVQGLTGDVVSVETKRIPTPTQTNLLTIEDSIQCFTWDMNCANARSTNQDSRLIIYEQEDGFWKIVTETLSIKLKPYFKAYGTMGGAFKNWLVDSGFEKYQYDYVYMRDGMTINAHTITYVNPSGKAGLQQDWRPATDYNGQITVLQPGDGFSVWYYEDKWQINQAIYAKNFQSDTQAQGCLENFGSLKFKMNYIPAFAEIRNKPGKVNYAYLNGGFAQVDASGYTGMAIILNFVCTGEKFYASDNNTRVDDKITPFISYIGDYYTLSGGDFYRQGCCAGFAAGYDDVSPEHDITVSYTVMKPSDPDFVTGGENYGESITSDLEVSIRNLQDQINSIIAEMNIQQVTSAVFTAITNLGELPGLFSNITKVFSKTKEALSKLKSRKKTSPMPIAATSIIDKTTVDVPNLTIVNKMPEEYELGIIYNSMRTKKLIEQKKHDFSTFTIATEVKLPYISKATNFSDQFMTSINSRGITIGKSDIIQYDPMHNIFSAMNRKNAHIINYKIDPDLAHEVLSQMSTNSTRSLFSLNVRKQLHINNSFDTPTYGQLVERILDDGQLLDILGKLNPNSVEELFGEFLHRIQHQLREY</sequence>
<comment type="caution">
    <text evidence="14">Lacks conserved residue(s) required for the propagation of feature annotation.</text>
</comment>
<keyword evidence="8 14" id="KW-1161">Viral attachment to host cell</keyword>
<keyword evidence="6 14" id="KW-1173">Viral penetration via permeabilization of host membrane</keyword>
<evidence type="ECO:0000256" key="7">
    <source>
        <dbReference type="ARBA" id="ARBA00022770"/>
    </source>
</evidence>